<feature type="domain" description="Cytochrome b561" evidence="12">
    <location>
        <begin position="37"/>
        <end position="233"/>
    </location>
</feature>
<evidence type="ECO:0000256" key="11">
    <source>
        <dbReference type="SAM" id="Phobius"/>
    </source>
</evidence>
<dbReference type="SMART" id="SM00665">
    <property type="entry name" value="B561"/>
    <property type="match status" value="1"/>
</dbReference>
<feature type="transmembrane region" description="Helical" evidence="11">
    <location>
        <begin position="182"/>
        <end position="200"/>
    </location>
</feature>
<keyword evidence="4" id="KW-0349">Heme</keyword>
<keyword evidence="5 11" id="KW-0812">Transmembrane</keyword>
<gene>
    <name evidence="13" type="ORF">MJAP1_000475</name>
</gene>
<dbReference type="PANTHER" id="PTHR15422:SF45">
    <property type="entry name" value="CYTOCHROME B561 DOMAIN-CONTAINING PROTEIN"/>
    <property type="match status" value="1"/>
</dbReference>
<evidence type="ECO:0000256" key="1">
    <source>
        <dbReference type="ARBA" id="ARBA00001970"/>
    </source>
</evidence>
<feature type="transmembrane region" description="Helical" evidence="11">
    <location>
        <begin position="99"/>
        <end position="123"/>
    </location>
</feature>
<name>A0AAF0JE40_9BASI</name>
<evidence type="ECO:0000313" key="14">
    <source>
        <dbReference type="Proteomes" id="UP001217754"/>
    </source>
</evidence>
<keyword evidence="10 11" id="KW-0472">Membrane</keyword>
<feature type="transmembrane region" description="Helical" evidence="11">
    <location>
        <begin position="135"/>
        <end position="161"/>
    </location>
</feature>
<keyword evidence="6" id="KW-0479">Metal-binding</keyword>
<proteinExistence type="predicted"/>
<dbReference type="EMBL" id="CP119958">
    <property type="protein sequence ID" value="WFD37531.1"/>
    <property type="molecule type" value="Genomic_DNA"/>
</dbReference>
<dbReference type="Gene3D" id="1.20.120.1770">
    <property type="match status" value="1"/>
</dbReference>
<organism evidence="13 14">
    <name type="scientific">Malassezia japonica</name>
    <dbReference type="NCBI Taxonomy" id="223818"/>
    <lineage>
        <taxon>Eukaryota</taxon>
        <taxon>Fungi</taxon>
        <taxon>Dikarya</taxon>
        <taxon>Basidiomycota</taxon>
        <taxon>Ustilaginomycotina</taxon>
        <taxon>Malasseziomycetes</taxon>
        <taxon>Malasseziales</taxon>
        <taxon>Malasseziaceae</taxon>
        <taxon>Malassezia</taxon>
    </lineage>
</organism>
<evidence type="ECO:0000256" key="2">
    <source>
        <dbReference type="ARBA" id="ARBA00004141"/>
    </source>
</evidence>
<reference evidence="13" key="1">
    <citation type="submission" date="2023-03" db="EMBL/GenBank/DDBJ databases">
        <title>Mating type loci evolution in Malassezia.</title>
        <authorList>
            <person name="Coelho M.A."/>
        </authorList>
    </citation>
    <scope>NUCLEOTIDE SEQUENCE</scope>
    <source>
        <strain evidence="13">CBS 9431</strain>
    </source>
</reference>
<dbReference type="PROSITE" id="PS50939">
    <property type="entry name" value="CYTOCHROME_B561"/>
    <property type="match status" value="1"/>
</dbReference>
<evidence type="ECO:0000256" key="8">
    <source>
        <dbReference type="ARBA" id="ARBA00022989"/>
    </source>
</evidence>
<dbReference type="GeneID" id="85224124"/>
<keyword evidence="7" id="KW-0249">Electron transport</keyword>
<evidence type="ECO:0000256" key="10">
    <source>
        <dbReference type="ARBA" id="ARBA00023136"/>
    </source>
</evidence>
<keyword evidence="14" id="KW-1185">Reference proteome</keyword>
<evidence type="ECO:0000256" key="3">
    <source>
        <dbReference type="ARBA" id="ARBA00022448"/>
    </source>
</evidence>
<feature type="transmembrane region" description="Helical" evidence="11">
    <location>
        <begin position="66"/>
        <end position="87"/>
    </location>
</feature>
<keyword evidence="8 11" id="KW-1133">Transmembrane helix</keyword>
<dbReference type="AlphaFoldDB" id="A0AAF0JE40"/>
<dbReference type="Pfam" id="PF03188">
    <property type="entry name" value="Cytochrom_B561"/>
    <property type="match status" value="1"/>
</dbReference>
<evidence type="ECO:0000256" key="7">
    <source>
        <dbReference type="ARBA" id="ARBA00022982"/>
    </source>
</evidence>
<keyword evidence="9" id="KW-0408">Iron</keyword>
<dbReference type="InterPro" id="IPR045150">
    <property type="entry name" value="CYB561D1/2"/>
</dbReference>
<evidence type="ECO:0000313" key="13">
    <source>
        <dbReference type="EMBL" id="WFD37531.1"/>
    </source>
</evidence>
<feature type="transmembrane region" description="Helical" evidence="11">
    <location>
        <begin position="42"/>
        <end position="60"/>
    </location>
</feature>
<keyword evidence="3" id="KW-0813">Transport</keyword>
<comment type="cofactor">
    <cofactor evidence="1">
        <name>heme b</name>
        <dbReference type="ChEBI" id="CHEBI:60344"/>
    </cofactor>
</comment>
<evidence type="ECO:0000256" key="6">
    <source>
        <dbReference type="ARBA" id="ARBA00022723"/>
    </source>
</evidence>
<sequence>MPEENSEQEHLMGGQGTQVIQIQALRDALVAGNGPRAGRVQACALAFVVSIWAMVLYATGGKVPFALYHPLLVSLGLYLLLQGILVLQSTQTPQEKDAGLALHQLFVLGAGLPLLTFGVWIMWHSHSKPGAKHFISWHGVLGVALLTLLWAQALLGASTVWAQEPVFGSVGKAKSVWKYHRGLGYAIGVVLILEITLALWETKWARGAVSEPTTALVTVVVFALAFSVARRVKLSKLGITQRSAQ</sequence>
<evidence type="ECO:0000259" key="12">
    <source>
        <dbReference type="PROSITE" id="PS50939"/>
    </source>
</evidence>
<dbReference type="PANTHER" id="PTHR15422">
    <property type="entry name" value="OS05G0565100 PROTEIN"/>
    <property type="match status" value="1"/>
</dbReference>
<dbReference type="GO" id="GO:0140575">
    <property type="term" value="F:transmembrane monodehydroascorbate reductase activity"/>
    <property type="evidence" value="ECO:0007669"/>
    <property type="project" value="InterPro"/>
</dbReference>
<evidence type="ECO:0000256" key="9">
    <source>
        <dbReference type="ARBA" id="ARBA00023004"/>
    </source>
</evidence>
<dbReference type="GO" id="GO:0046872">
    <property type="term" value="F:metal ion binding"/>
    <property type="evidence" value="ECO:0007669"/>
    <property type="project" value="UniProtKB-KW"/>
</dbReference>
<comment type="subcellular location">
    <subcellularLocation>
        <location evidence="2">Membrane</location>
        <topology evidence="2">Multi-pass membrane protein</topology>
    </subcellularLocation>
</comment>
<dbReference type="Proteomes" id="UP001217754">
    <property type="component" value="Chromosome 1"/>
</dbReference>
<dbReference type="RefSeq" id="XP_060120428.1">
    <property type="nucleotide sequence ID" value="XM_060264445.1"/>
</dbReference>
<evidence type="ECO:0000256" key="4">
    <source>
        <dbReference type="ARBA" id="ARBA00022617"/>
    </source>
</evidence>
<accession>A0AAF0JE40</accession>
<dbReference type="InterPro" id="IPR006593">
    <property type="entry name" value="Cyt_b561/ferric_Rdtase_TM"/>
</dbReference>
<evidence type="ECO:0000256" key="5">
    <source>
        <dbReference type="ARBA" id="ARBA00022692"/>
    </source>
</evidence>
<feature type="transmembrane region" description="Helical" evidence="11">
    <location>
        <begin position="212"/>
        <end position="229"/>
    </location>
</feature>
<protein>
    <recommendedName>
        <fullName evidence="12">Cytochrome b561 domain-containing protein</fullName>
    </recommendedName>
</protein>
<dbReference type="GO" id="GO:0016020">
    <property type="term" value="C:membrane"/>
    <property type="evidence" value="ECO:0007669"/>
    <property type="project" value="UniProtKB-SubCell"/>
</dbReference>